<keyword evidence="1" id="KW-0732">Signal</keyword>
<name>A0A410RKG8_CORCK</name>
<feature type="chain" id="PRO_5019083287" description="Lipoprotein" evidence="1">
    <location>
        <begin position="25"/>
        <end position="132"/>
    </location>
</feature>
<evidence type="ECO:0008006" key="4">
    <source>
        <dbReference type="Google" id="ProtNLM"/>
    </source>
</evidence>
<reference evidence="2 3" key="1">
    <citation type="submission" date="2018-12" db="EMBL/GenBank/DDBJ databases">
        <title>Complete Genome Sequence of the Corallopyronin A producing Myxobacterium Corallococcus coralloides B035.</title>
        <authorList>
            <person name="Bouhired S.M."/>
            <person name="Rupp O."/>
            <person name="Blom J."/>
            <person name="Schaeberle T.F."/>
            <person name="Kehraus S."/>
            <person name="Schiefer A."/>
            <person name="Pfarr K."/>
            <person name="Goesmann A."/>
            <person name="Hoerauf A."/>
            <person name="Koenig G.M."/>
        </authorList>
    </citation>
    <scope>NUCLEOTIDE SEQUENCE [LARGE SCALE GENOMIC DNA]</scope>
    <source>
        <strain evidence="2 3">B035</strain>
    </source>
</reference>
<dbReference type="EMBL" id="CP034669">
    <property type="protein sequence ID" value="QAT82404.1"/>
    <property type="molecule type" value="Genomic_DNA"/>
</dbReference>
<evidence type="ECO:0000256" key="1">
    <source>
        <dbReference type="SAM" id="SignalP"/>
    </source>
</evidence>
<evidence type="ECO:0000313" key="2">
    <source>
        <dbReference type="EMBL" id="QAT82404.1"/>
    </source>
</evidence>
<sequence length="132" mass="14072">MKRFTQALGTSVALALLAVPVAYAGSKTQFFVTINTTARTAYGAMGTARNSADTVQNIYCRTFADATSGESVRCFANNTTSGYVSCYSSSPTLVRSVQSANDSAYIYFAWDVNGVCQNIDVLKGSHLEPKAP</sequence>
<evidence type="ECO:0000313" key="3">
    <source>
        <dbReference type="Proteomes" id="UP000288758"/>
    </source>
</evidence>
<accession>A0A410RKG8</accession>
<dbReference type="RefSeq" id="WP_128794746.1">
    <property type="nucleotide sequence ID" value="NZ_CP034669.1"/>
</dbReference>
<organism evidence="2 3">
    <name type="scientific">Corallococcus coralloides</name>
    <name type="common">Myxococcus coralloides</name>
    <dbReference type="NCBI Taxonomy" id="184914"/>
    <lineage>
        <taxon>Bacteria</taxon>
        <taxon>Pseudomonadati</taxon>
        <taxon>Myxococcota</taxon>
        <taxon>Myxococcia</taxon>
        <taxon>Myxococcales</taxon>
        <taxon>Cystobacterineae</taxon>
        <taxon>Myxococcaceae</taxon>
        <taxon>Corallococcus</taxon>
    </lineage>
</organism>
<proteinExistence type="predicted"/>
<dbReference type="Proteomes" id="UP000288758">
    <property type="component" value="Chromosome"/>
</dbReference>
<protein>
    <recommendedName>
        <fullName evidence="4">Lipoprotein</fullName>
    </recommendedName>
</protein>
<feature type="signal peptide" evidence="1">
    <location>
        <begin position="1"/>
        <end position="24"/>
    </location>
</feature>
<dbReference type="AlphaFoldDB" id="A0A410RKG8"/>
<gene>
    <name evidence="2" type="ORF">EJ065_0799</name>
</gene>